<evidence type="ECO:0000313" key="2">
    <source>
        <dbReference type="EMBL" id="RXE57923.1"/>
    </source>
</evidence>
<evidence type="ECO:0000256" key="1">
    <source>
        <dbReference type="SAM" id="Phobius"/>
    </source>
</evidence>
<feature type="transmembrane region" description="Helical" evidence="1">
    <location>
        <begin position="54"/>
        <end position="74"/>
    </location>
</feature>
<dbReference type="AlphaFoldDB" id="A0A4Q0I1C0"/>
<keyword evidence="1" id="KW-0472">Membrane</keyword>
<dbReference type="OrthoDB" id="981244at2"/>
<feature type="transmembrane region" description="Helical" evidence="1">
    <location>
        <begin position="81"/>
        <end position="100"/>
    </location>
</feature>
<reference evidence="3" key="1">
    <citation type="submission" date="2018-11" db="EMBL/GenBank/DDBJ databases">
        <title>Genome sequencing of a novel mesophilic and cellulolytic organism within the genus Hungateiclostridium.</title>
        <authorList>
            <person name="Rettenmaier R."/>
            <person name="Liebl W."/>
            <person name="Zverlov V."/>
        </authorList>
    </citation>
    <scope>NUCLEOTIDE SEQUENCE [LARGE SCALE GENOMIC DNA]</scope>
    <source>
        <strain evidence="3">N2K1</strain>
    </source>
</reference>
<proteinExistence type="predicted"/>
<accession>A0A4Q0I1C0</accession>
<protein>
    <submittedName>
        <fullName evidence="2">Uncharacterized protein</fullName>
    </submittedName>
</protein>
<name>A0A4Q0I1C0_9FIRM</name>
<sequence>MNLVFHTVFSVSTSPIVAKNIVKTNKPLRYLGLGFASNIIMHGVMDLVPHDYPVTTMVDISISFVLFLLSIIFVKRELRNSVFFCFLGGVLPDLIDKGLFRVLRMNSIKLFPWHWANVINFFYKWYFNHAWLFSICNALAIIVSVGLLLINRRFIFESMLKYTNRE</sequence>
<keyword evidence="1" id="KW-1133">Transmembrane helix</keyword>
<comment type="caution">
    <text evidence="2">The sequence shown here is derived from an EMBL/GenBank/DDBJ whole genome shotgun (WGS) entry which is preliminary data.</text>
</comment>
<keyword evidence="1" id="KW-0812">Transmembrane</keyword>
<keyword evidence="3" id="KW-1185">Reference proteome</keyword>
<dbReference type="Proteomes" id="UP000289166">
    <property type="component" value="Unassembled WGS sequence"/>
</dbReference>
<gene>
    <name evidence="2" type="ORF">EFD62_14940</name>
</gene>
<feature type="transmembrane region" description="Helical" evidence="1">
    <location>
        <begin position="130"/>
        <end position="150"/>
    </location>
</feature>
<organism evidence="2 3">
    <name type="scientific">Acetivibrio mesophilus</name>
    <dbReference type="NCBI Taxonomy" id="2487273"/>
    <lineage>
        <taxon>Bacteria</taxon>
        <taxon>Bacillati</taxon>
        <taxon>Bacillota</taxon>
        <taxon>Clostridia</taxon>
        <taxon>Eubacteriales</taxon>
        <taxon>Oscillospiraceae</taxon>
        <taxon>Acetivibrio</taxon>
    </lineage>
</organism>
<dbReference type="EMBL" id="RLII01000029">
    <property type="protein sequence ID" value="RXE57923.1"/>
    <property type="molecule type" value="Genomic_DNA"/>
</dbReference>
<evidence type="ECO:0000313" key="3">
    <source>
        <dbReference type="Proteomes" id="UP000289166"/>
    </source>
</evidence>
<dbReference type="RefSeq" id="WP_069194247.1">
    <property type="nucleotide sequence ID" value="NZ_RLII01000029.1"/>
</dbReference>